<sequence length="109" mass="12239">MGCFISKNNLKPKIIVTHNNPTISIKISEKEIVCKKETAEMDQVSSLSSDSNTIGHIEDEKDMLPFPEKDYGGDRLALQHHLFKYIWQSNFSAPVDDKLNSGAKVLDFG</sequence>
<proteinExistence type="predicted"/>
<keyword evidence="2" id="KW-1185">Reference proteome</keyword>
<accession>A0ACA9NI35</accession>
<gene>
    <name evidence="1" type="ORF">SCALOS_LOCUS8714</name>
</gene>
<reference evidence="1" key="1">
    <citation type="submission" date="2021-06" db="EMBL/GenBank/DDBJ databases">
        <authorList>
            <person name="Kallberg Y."/>
            <person name="Tangrot J."/>
            <person name="Rosling A."/>
        </authorList>
    </citation>
    <scope>NUCLEOTIDE SEQUENCE</scope>
    <source>
        <strain evidence="1">AU212A</strain>
    </source>
</reference>
<name>A0ACA9NI35_9GLOM</name>
<organism evidence="1 2">
    <name type="scientific">Scutellospora calospora</name>
    <dbReference type="NCBI Taxonomy" id="85575"/>
    <lineage>
        <taxon>Eukaryota</taxon>
        <taxon>Fungi</taxon>
        <taxon>Fungi incertae sedis</taxon>
        <taxon>Mucoromycota</taxon>
        <taxon>Glomeromycotina</taxon>
        <taxon>Glomeromycetes</taxon>
        <taxon>Diversisporales</taxon>
        <taxon>Gigasporaceae</taxon>
        <taxon>Scutellospora</taxon>
    </lineage>
</organism>
<evidence type="ECO:0000313" key="1">
    <source>
        <dbReference type="EMBL" id="CAG8652524.1"/>
    </source>
</evidence>
<evidence type="ECO:0000313" key="2">
    <source>
        <dbReference type="Proteomes" id="UP000789860"/>
    </source>
</evidence>
<comment type="caution">
    <text evidence="1">The sequence shown here is derived from an EMBL/GenBank/DDBJ whole genome shotgun (WGS) entry which is preliminary data.</text>
</comment>
<protein>
    <submittedName>
        <fullName evidence="1">5395_t:CDS:1</fullName>
    </submittedName>
</protein>
<dbReference type="Proteomes" id="UP000789860">
    <property type="component" value="Unassembled WGS sequence"/>
</dbReference>
<dbReference type="EMBL" id="CAJVPM010024170">
    <property type="protein sequence ID" value="CAG8652524.1"/>
    <property type="molecule type" value="Genomic_DNA"/>
</dbReference>
<feature type="non-terminal residue" evidence="1">
    <location>
        <position position="109"/>
    </location>
</feature>